<accession>A0ABQ6CII0</accession>
<name>A0ABQ6CII0_9HYPH</name>
<comment type="caution">
    <text evidence="1">The sequence shown here is derived from an EMBL/GenBank/DDBJ whole genome shotgun (WGS) entry which is preliminary data.</text>
</comment>
<organism evidence="1 2">
    <name type="scientific">Labrys miyagiensis</name>
    <dbReference type="NCBI Taxonomy" id="346912"/>
    <lineage>
        <taxon>Bacteria</taxon>
        <taxon>Pseudomonadati</taxon>
        <taxon>Pseudomonadota</taxon>
        <taxon>Alphaproteobacteria</taxon>
        <taxon>Hyphomicrobiales</taxon>
        <taxon>Xanthobacteraceae</taxon>
        <taxon>Labrys</taxon>
    </lineage>
</organism>
<evidence type="ECO:0000313" key="2">
    <source>
        <dbReference type="Proteomes" id="UP001156882"/>
    </source>
</evidence>
<dbReference type="Proteomes" id="UP001156882">
    <property type="component" value="Unassembled WGS sequence"/>
</dbReference>
<evidence type="ECO:0000313" key="1">
    <source>
        <dbReference type="EMBL" id="GLS20163.1"/>
    </source>
</evidence>
<protein>
    <submittedName>
        <fullName evidence="1">Uncharacterized protein</fullName>
    </submittedName>
</protein>
<sequence>MKPLSKCWRLAGLQRPKSVDKEILVQLRAWENDALVLGPDLAALLLALDGPSEKRPDFRGSWD</sequence>
<proteinExistence type="predicted"/>
<keyword evidence="2" id="KW-1185">Reference proteome</keyword>
<dbReference type="EMBL" id="BSPC01000027">
    <property type="protein sequence ID" value="GLS20163.1"/>
    <property type="molecule type" value="Genomic_DNA"/>
</dbReference>
<gene>
    <name evidence="1" type="ORF">GCM10007874_31800</name>
</gene>
<reference evidence="2" key="1">
    <citation type="journal article" date="2019" name="Int. J. Syst. Evol. Microbiol.">
        <title>The Global Catalogue of Microorganisms (GCM) 10K type strain sequencing project: providing services to taxonomists for standard genome sequencing and annotation.</title>
        <authorList>
            <consortium name="The Broad Institute Genomics Platform"/>
            <consortium name="The Broad Institute Genome Sequencing Center for Infectious Disease"/>
            <person name="Wu L."/>
            <person name="Ma J."/>
        </authorList>
    </citation>
    <scope>NUCLEOTIDE SEQUENCE [LARGE SCALE GENOMIC DNA]</scope>
    <source>
        <strain evidence="2">NBRC 101365</strain>
    </source>
</reference>